<feature type="transmembrane region" description="Helical" evidence="9">
    <location>
        <begin position="247"/>
        <end position="276"/>
    </location>
</feature>
<comment type="similarity">
    <text evidence="8">Belongs to the NhaC Na(+)/H(+) (TC 2.A.35) antiporter family.</text>
</comment>
<feature type="transmembrane region" description="Helical" evidence="9">
    <location>
        <begin position="340"/>
        <end position="364"/>
    </location>
</feature>
<dbReference type="Pfam" id="PF03553">
    <property type="entry name" value="Na_H_antiporter"/>
    <property type="match status" value="2"/>
</dbReference>
<dbReference type="InterPro" id="IPR052180">
    <property type="entry name" value="NhaC_Na-H+_Antiporter"/>
</dbReference>
<evidence type="ECO:0000256" key="1">
    <source>
        <dbReference type="ARBA" id="ARBA00004651"/>
    </source>
</evidence>
<evidence type="ECO:0000256" key="8">
    <source>
        <dbReference type="ARBA" id="ARBA00038435"/>
    </source>
</evidence>
<evidence type="ECO:0000256" key="2">
    <source>
        <dbReference type="ARBA" id="ARBA00022448"/>
    </source>
</evidence>
<evidence type="ECO:0000256" key="6">
    <source>
        <dbReference type="ARBA" id="ARBA00022989"/>
    </source>
</evidence>
<evidence type="ECO:0000256" key="3">
    <source>
        <dbReference type="ARBA" id="ARBA00022449"/>
    </source>
</evidence>
<proteinExistence type="inferred from homology"/>
<evidence type="ECO:0000259" key="10">
    <source>
        <dbReference type="Pfam" id="PF03553"/>
    </source>
</evidence>
<comment type="subcellular location">
    <subcellularLocation>
        <location evidence="1">Cell membrane</location>
        <topology evidence="1">Multi-pass membrane protein</topology>
    </subcellularLocation>
</comment>
<keyword evidence="3" id="KW-0050">Antiport</keyword>
<evidence type="ECO:0000256" key="4">
    <source>
        <dbReference type="ARBA" id="ARBA00022475"/>
    </source>
</evidence>
<comment type="caution">
    <text evidence="11">The sequence shown here is derived from an EMBL/GenBank/DDBJ whole genome shotgun (WGS) entry which is preliminary data.</text>
</comment>
<feature type="domain" description="Na+/H+ antiporter NhaC-like C-terminal" evidence="10">
    <location>
        <begin position="19"/>
        <end position="225"/>
    </location>
</feature>
<organism evidence="11 12">
    <name type="scientific">Ferrimonas pelagia</name>
    <dbReference type="NCBI Taxonomy" id="1177826"/>
    <lineage>
        <taxon>Bacteria</taxon>
        <taxon>Pseudomonadati</taxon>
        <taxon>Pseudomonadota</taxon>
        <taxon>Gammaproteobacteria</taxon>
        <taxon>Alteromonadales</taxon>
        <taxon>Ferrimonadaceae</taxon>
        <taxon>Ferrimonas</taxon>
    </lineage>
</organism>
<dbReference type="EMBL" id="BAABJZ010000059">
    <property type="protein sequence ID" value="GAA4885792.1"/>
    <property type="molecule type" value="Genomic_DNA"/>
</dbReference>
<feature type="domain" description="Na+/H+ antiporter NhaC-like C-terminal" evidence="10">
    <location>
        <begin position="242"/>
        <end position="429"/>
    </location>
</feature>
<feature type="transmembrane region" description="Helical" evidence="9">
    <location>
        <begin position="297"/>
        <end position="320"/>
    </location>
</feature>
<feature type="transmembrane region" description="Helical" evidence="9">
    <location>
        <begin position="414"/>
        <end position="434"/>
    </location>
</feature>
<keyword evidence="5 9" id="KW-0812">Transmembrane</keyword>
<dbReference type="Proteomes" id="UP001499988">
    <property type="component" value="Unassembled WGS sequence"/>
</dbReference>
<keyword evidence="7 9" id="KW-0472">Membrane</keyword>
<feature type="transmembrane region" description="Helical" evidence="9">
    <location>
        <begin position="112"/>
        <end position="136"/>
    </location>
</feature>
<dbReference type="RefSeq" id="WP_345335135.1">
    <property type="nucleotide sequence ID" value="NZ_BAABJZ010000059.1"/>
</dbReference>
<dbReference type="PANTHER" id="PTHR33451:SF5">
    <property type="entry name" value="NA+_H+ ANTIPORTER"/>
    <property type="match status" value="1"/>
</dbReference>
<dbReference type="PANTHER" id="PTHR33451">
    <property type="entry name" value="MALATE-2H(+)/NA(+)-LACTATE ANTIPORTER"/>
    <property type="match status" value="1"/>
</dbReference>
<keyword evidence="12" id="KW-1185">Reference proteome</keyword>
<protein>
    <submittedName>
        <fullName evidence="11">Na+/H+ antiporter NhaC family protein</fullName>
    </submittedName>
</protein>
<reference evidence="12" key="1">
    <citation type="journal article" date="2019" name="Int. J. Syst. Evol. Microbiol.">
        <title>The Global Catalogue of Microorganisms (GCM) 10K type strain sequencing project: providing services to taxonomists for standard genome sequencing and annotation.</title>
        <authorList>
            <consortium name="The Broad Institute Genomics Platform"/>
            <consortium name="The Broad Institute Genome Sequencing Center for Infectious Disease"/>
            <person name="Wu L."/>
            <person name="Ma J."/>
        </authorList>
    </citation>
    <scope>NUCLEOTIDE SEQUENCE [LARGE SCALE GENOMIC DNA]</scope>
    <source>
        <strain evidence="12">JCM 18401</strain>
    </source>
</reference>
<sequence length="439" mass="45109">MSQTQACTAAQPTSSALALLPLLIYLALFVGAGVYFQAIGTDYAFYQLSPVIAILPAIIIALAMSKQRLNDSIETFMRGIGDSNIIAMCLIYLLAGAFAAVASATGGVDATVALGLTLIPTSLLLPGIFLISAFIATSMGTSMGTIAAVAPVALGIATQAGIDPALMAGVVLSGAIFGDNLSIISDTTIAATRTQGAEMKDKFRENIRIAGPAAILAILLFTIAGSGQANVETQTIELAKVAPYLTILVLAVIGLNVFLVLSIGILLAGLTALFGGDYGVMTFGQDIYQGFTNMQEIFLLSMLVGGLAALMTQQGGLAWMTQKITSALGNSTPAKAELGMGALVAATNTCVANNTVSIIVAGPVAKDLADNNGVKPRRAAATLDIFACIIQGLIPYGAQALLLASTFALSPLTVVAHGWYCMILAALAIGTILWRNQRG</sequence>
<keyword evidence="2" id="KW-0813">Transport</keyword>
<evidence type="ECO:0000256" key="7">
    <source>
        <dbReference type="ARBA" id="ARBA00023136"/>
    </source>
</evidence>
<evidence type="ECO:0000313" key="11">
    <source>
        <dbReference type="EMBL" id="GAA4885792.1"/>
    </source>
</evidence>
<evidence type="ECO:0000256" key="5">
    <source>
        <dbReference type="ARBA" id="ARBA00022692"/>
    </source>
</evidence>
<feature type="transmembrane region" description="Helical" evidence="9">
    <location>
        <begin position="16"/>
        <end position="38"/>
    </location>
</feature>
<gene>
    <name evidence="11" type="ORF">GCM10023333_18990</name>
</gene>
<name>A0ABP9EUF5_9GAMM</name>
<feature type="transmembrane region" description="Helical" evidence="9">
    <location>
        <begin position="209"/>
        <end position="227"/>
    </location>
</feature>
<dbReference type="InterPro" id="IPR018461">
    <property type="entry name" value="Na/H_Antiport_NhaC-like_C"/>
</dbReference>
<feature type="transmembrane region" description="Helical" evidence="9">
    <location>
        <begin position="385"/>
        <end position="408"/>
    </location>
</feature>
<evidence type="ECO:0000313" key="12">
    <source>
        <dbReference type="Proteomes" id="UP001499988"/>
    </source>
</evidence>
<accession>A0ABP9EUF5</accession>
<evidence type="ECO:0000256" key="9">
    <source>
        <dbReference type="SAM" id="Phobius"/>
    </source>
</evidence>
<feature type="transmembrane region" description="Helical" evidence="9">
    <location>
        <begin position="85"/>
        <end position="106"/>
    </location>
</feature>
<keyword evidence="4" id="KW-1003">Cell membrane</keyword>
<feature type="transmembrane region" description="Helical" evidence="9">
    <location>
        <begin position="44"/>
        <end position="64"/>
    </location>
</feature>
<keyword evidence="6 9" id="KW-1133">Transmembrane helix</keyword>